<feature type="region of interest" description="Disordered" evidence="1">
    <location>
        <begin position="206"/>
        <end position="231"/>
    </location>
</feature>
<name>A0ABP1CR58_9APHY</name>
<feature type="region of interest" description="Disordered" evidence="1">
    <location>
        <begin position="173"/>
        <end position="192"/>
    </location>
</feature>
<evidence type="ECO:0000313" key="2">
    <source>
        <dbReference type="EMBL" id="CAL1697139.1"/>
    </source>
</evidence>
<protein>
    <submittedName>
        <fullName evidence="2">Uncharacterized protein</fullName>
    </submittedName>
</protein>
<feature type="compositionally biased region" description="Polar residues" evidence="1">
    <location>
        <begin position="363"/>
        <end position="377"/>
    </location>
</feature>
<dbReference type="Proteomes" id="UP001497453">
    <property type="component" value="Chromosome 1"/>
</dbReference>
<evidence type="ECO:0000313" key="3">
    <source>
        <dbReference type="Proteomes" id="UP001497453"/>
    </source>
</evidence>
<feature type="compositionally biased region" description="Basic residues" evidence="1">
    <location>
        <begin position="206"/>
        <end position="218"/>
    </location>
</feature>
<evidence type="ECO:0000256" key="1">
    <source>
        <dbReference type="SAM" id="MobiDB-lite"/>
    </source>
</evidence>
<feature type="region of interest" description="Disordered" evidence="1">
    <location>
        <begin position="312"/>
        <end position="395"/>
    </location>
</feature>
<organism evidence="2 3">
    <name type="scientific">Somion occarium</name>
    <dbReference type="NCBI Taxonomy" id="3059160"/>
    <lineage>
        <taxon>Eukaryota</taxon>
        <taxon>Fungi</taxon>
        <taxon>Dikarya</taxon>
        <taxon>Basidiomycota</taxon>
        <taxon>Agaricomycotina</taxon>
        <taxon>Agaricomycetes</taxon>
        <taxon>Polyporales</taxon>
        <taxon>Cerrenaceae</taxon>
        <taxon>Somion</taxon>
    </lineage>
</organism>
<accession>A0ABP1CR58</accession>
<gene>
    <name evidence="2" type="ORF">GFSPODELE1_LOCUS1504</name>
</gene>
<feature type="compositionally biased region" description="Polar residues" evidence="1">
    <location>
        <begin position="384"/>
        <end position="394"/>
    </location>
</feature>
<keyword evidence="3" id="KW-1185">Reference proteome</keyword>
<sequence length="467" mass="51436">MARRSLIQRRIPHRELRFLFVEPLMAHLLAWMYTDEMSKCGTPKSDVRIDIRFSGTHLLMVLPYRIPSLLPIFLLGWRSATSCIRLATQNTVLNAWNTHPNIKTGIHLSIISPDWAGDLSDVFNGLLCEEVSPNIVFGAVPDLPQAFRVFEFTLLPGLSPLALPRALSLQGPKMEHADTSATSSGTAEKKSIRPLLAQPVAELRHPLQRHLHPRRQYHRASPPDRHQLQPFERSLSPFKNRRDTQFTHSSHPCTSETISTVRVDPVLPTAAIAVSPILAEAPMQLQHRATPAEHEPTAFITYVQPRQTIPKPAISAHTSPSIQPHPPMTGSNSLQPVTPLAWNVHTSSPSGDPPIGSRKRKASTQGQLRPSQRASTRPSKRTKVQPNIIPSPSGDTPLAARYAVKMEPSDVAEYVLNSAEKITGCMAGEPNVTESTRDQIEVFSVMSLPKQGLYTGSCLDGALGSPS</sequence>
<dbReference type="EMBL" id="OZ037944">
    <property type="protein sequence ID" value="CAL1697139.1"/>
    <property type="molecule type" value="Genomic_DNA"/>
</dbReference>
<proteinExistence type="predicted"/>
<reference evidence="3" key="1">
    <citation type="submission" date="2024-04" db="EMBL/GenBank/DDBJ databases">
        <authorList>
            <person name="Shaw F."/>
            <person name="Minotto A."/>
        </authorList>
    </citation>
    <scope>NUCLEOTIDE SEQUENCE [LARGE SCALE GENOMIC DNA]</scope>
</reference>